<dbReference type="RefSeq" id="XP_030979470.1">
    <property type="nucleotide sequence ID" value="XM_031130777.1"/>
</dbReference>
<proteinExistence type="predicted"/>
<dbReference type="GO" id="GO:0016791">
    <property type="term" value="F:phosphatase activity"/>
    <property type="evidence" value="ECO:0007669"/>
    <property type="project" value="TreeGrafter"/>
</dbReference>
<dbReference type="GeneID" id="41965682"/>
<dbReference type="Gene3D" id="3.60.21.10">
    <property type="match status" value="1"/>
</dbReference>
<feature type="compositionally biased region" description="Basic and acidic residues" evidence="1">
    <location>
        <begin position="1"/>
        <end position="18"/>
    </location>
</feature>
<organism evidence="4 5">
    <name type="scientific">Pyricularia grisea</name>
    <name type="common">Crabgrass-specific blast fungus</name>
    <name type="synonym">Magnaporthe grisea</name>
    <dbReference type="NCBI Taxonomy" id="148305"/>
    <lineage>
        <taxon>Eukaryota</taxon>
        <taxon>Fungi</taxon>
        <taxon>Dikarya</taxon>
        <taxon>Ascomycota</taxon>
        <taxon>Pezizomycotina</taxon>
        <taxon>Sordariomycetes</taxon>
        <taxon>Sordariomycetidae</taxon>
        <taxon>Magnaporthales</taxon>
        <taxon>Pyriculariaceae</taxon>
        <taxon>Pyricularia</taxon>
    </lineage>
</organism>
<evidence type="ECO:0000313" key="5">
    <source>
        <dbReference type="RefSeq" id="XP_030979470.1"/>
    </source>
</evidence>
<reference evidence="4 5" key="1">
    <citation type="journal article" date="2019" name="Mol. Biol. Evol.">
        <title>Blast fungal genomes show frequent chromosomal changes, gene gains and losses, and effector gene turnover.</title>
        <authorList>
            <person name="Gomez Luciano L.B."/>
            <person name="Jason Tsai I."/>
            <person name="Chuma I."/>
            <person name="Tosa Y."/>
            <person name="Chen Y.H."/>
            <person name="Li J.Y."/>
            <person name="Li M.Y."/>
            <person name="Jade Lu M.Y."/>
            <person name="Nakayashiki H."/>
            <person name="Li W.H."/>
        </authorList>
    </citation>
    <scope>NUCLEOTIDE SEQUENCE [LARGE SCALE GENOMIC DNA]</scope>
    <source>
        <strain evidence="4 5">NI907</strain>
    </source>
</reference>
<dbReference type="InterPro" id="IPR050126">
    <property type="entry name" value="Ap4A_hydrolase"/>
</dbReference>
<dbReference type="InterPro" id="IPR004843">
    <property type="entry name" value="Calcineurin-like_PHP"/>
</dbReference>
<name>A0A6P8AX40_PYRGI</name>
<feature type="region of interest" description="Disordered" evidence="1">
    <location>
        <begin position="1"/>
        <end position="38"/>
    </location>
</feature>
<dbReference type="PANTHER" id="PTHR42850">
    <property type="entry name" value="METALLOPHOSPHOESTERASE"/>
    <property type="match status" value="1"/>
</dbReference>
<feature type="transmembrane region" description="Helical" evidence="2">
    <location>
        <begin position="54"/>
        <end position="70"/>
    </location>
</feature>
<keyword evidence="2" id="KW-1133">Transmembrane helix</keyword>
<evidence type="ECO:0000313" key="4">
    <source>
        <dbReference type="Proteomes" id="UP000515153"/>
    </source>
</evidence>
<evidence type="ECO:0000259" key="3">
    <source>
        <dbReference type="Pfam" id="PF00149"/>
    </source>
</evidence>
<keyword evidence="2" id="KW-0472">Membrane</keyword>
<feature type="compositionally biased region" description="Pro residues" evidence="1">
    <location>
        <begin position="95"/>
        <end position="105"/>
    </location>
</feature>
<gene>
    <name evidence="5" type="ORF">PgNI_10803</name>
</gene>
<dbReference type="GO" id="GO:0006798">
    <property type="term" value="P:polyphosphate catabolic process"/>
    <property type="evidence" value="ECO:0007669"/>
    <property type="project" value="TreeGrafter"/>
</dbReference>
<feature type="domain" description="Calcineurin-like phosphoesterase" evidence="3">
    <location>
        <begin position="209"/>
        <end position="327"/>
    </location>
</feature>
<feature type="region of interest" description="Disordered" evidence="1">
    <location>
        <begin position="85"/>
        <end position="160"/>
    </location>
</feature>
<protein>
    <recommendedName>
        <fullName evidence="3">Calcineurin-like phosphoesterase domain-containing protein</fullName>
    </recommendedName>
</protein>
<reference evidence="5" key="3">
    <citation type="submission" date="2025-08" db="UniProtKB">
        <authorList>
            <consortium name="RefSeq"/>
        </authorList>
    </citation>
    <scope>IDENTIFICATION</scope>
    <source>
        <strain evidence="5">NI907</strain>
    </source>
</reference>
<dbReference type="Pfam" id="PF00149">
    <property type="entry name" value="Metallophos"/>
    <property type="match status" value="1"/>
</dbReference>
<keyword evidence="4" id="KW-1185">Reference proteome</keyword>
<dbReference type="GO" id="GO:0000298">
    <property type="term" value="F:endopolyphosphatase activity"/>
    <property type="evidence" value="ECO:0007669"/>
    <property type="project" value="TreeGrafter"/>
</dbReference>
<feature type="region of interest" description="Disordered" evidence="1">
    <location>
        <begin position="287"/>
        <end position="308"/>
    </location>
</feature>
<dbReference type="PANTHER" id="PTHR42850:SF4">
    <property type="entry name" value="ZINC-DEPENDENT ENDOPOLYPHOSPHATASE"/>
    <property type="match status" value="1"/>
</dbReference>
<dbReference type="AlphaFoldDB" id="A0A6P8AX40"/>
<dbReference type="SUPFAM" id="SSF56300">
    <property type="entry name" value="Metallo-dependent phosphatases"/>
    <property type="match status" value="1"/>
</dbReference>
<feature type="compositionally biased region" description="Basic and acidic residues" evidence="1">
    <location>
        <begin position="132"/>
        <end position="147"/>
    </location>
</feature>
<dbReference type="Proteomes" id="UP000515153">
    <property type="component" value="Chromosome VII"/>
</dbReference>
<dbReference type="CDD" id="cd00144">
    <property type="entry name" value="MPP_PPP_family"/>
    <property type="match status" value="1"/>
</dbReference>
<feature type="region of interest" description="Disordered" evidence="1">
    <location>
        <begin position="546"/>
        <end position="573"/>
    </location>
</feature>
<feature type="region of interest" description="Disordered" evidence="1">
    <location>
        <begin position="415"/>
        <end position="441"/>
    </location>
</feature>
<reference evidence="5" key="2">
    <citation type="submission" date="2019-10" db="EMBL/GenBank/DDBJ databases">
        <authorList>
            <consortium name="NCBI Genome Project"/>
        </authorList>
    </citation>
    <scope>NUCLEOTIDE SEQUENCE</scope>
    <source>
        <strain evidence="5">NI907</strain>
    </source>
</reference>
<sequence>MTRSDIFDNDKQPTEDKPQTTPTSRIASPHRFRRQHSMAVQSAMGAGLRRRRPVVLIGAVLALLTVYILYTRSYGTAMGRHISPDVAGDTSSAPVPVPAPAPAQPPTQDDQKSANGDAKPAEEAASNSPAQKPEKPQGGDKPTEESAPKPPVGEVVEQKPLAEMSYGTAVRPPFKAMPKFVAELPEDLVPQIPKDGQGSDGGSHPRAKRLVIVGDVHGQKTELEALLKKVKFEREQGDHLVLVGDMVNKGPDSAGVVDLAMRLRASAVRGNNEDRVILAHRSMKNKLVPGTEGDDGPGAFGVSAEPDVHEEVDKDAPLSFALPEPATDTLEQNPFSHGDQSDRTTVYSLTPSQLNWLSNLPVILRIGTIRESPFTNLVVVHAGLVPGVELKMQDPWAVMNMRTFVYPGREARRQRVKSELHEAEKKRTGNKDAPGPSDEQVDTELANRLRDGKEQPDYHDEIVLPIEGRDGEQWSDVWTKYQKNKVEDEKERMTVVYGHDAKRGLSVPKDAKPGTTFGLDTGCVYGRELTALVIEASEKGVTYETVNVECQKGTDEKKKKRSRSRSPKDEGRT</sequence>
<feature type="compositionally biased region" description="Basic and acidic residues" evidence="1">
    <location>
        <begin position="415"/>
        <end position="430"/>
    </location>
</feature>
<keyword evidence="2" id="KW-0812">Transmembrane</keyword>
<evidence type="ECO:0000256" key="1">
    <source>
        <dbReference type="SAM" id="MobiDB-lite"/>
    </source>
</evidence>
<accession>A0A6P8AX40</accession>
<dbReference type="InterPro" id="IPR029052">
    <property type="entry name" value="Metallo-depent_PP-like"/>
</dbReference>
<evidence type="ECO:0000256" key="2">
    <source>
        <dbReference type="SAM" id="Phobius"/>
    </source>
</evidence>
<dbReference type="GO" id="GO:0005737">
    <property type="term" value="C:cytoplasm"/>
    <property type="evidence" value="ECO:0007669"/>
    <property type="project" value="TreeGrafter"/>
</dbReference>
<dbReference type="KEGG" id="pgri:PgNI_10803"/>